<proteinExistence type="predicted"/>
<dbReference type="PATRIC" id="fig|1348973.3.peg.2272"/>
<dbReference type="SUPFAM" id="SSF117916">
    <property type="entry name" value="Fe-S cluster assembly (FSCA) domain-like"/>
    <property type="match status" value="1"/>
</dbReference>
<dbReference type="Proteomes" id="UP000027936">
    <property type="component" value="Unassembled WGS sequence"/>
</dbReference>
<dbReference type="Pfam" id="PF01883">
    <property type="entry name" value="FeS_assembly_P"/>
    <property type="match status" value="1"/>
</dbReference>
<dbReference type="EMBL" id="JJRY01000008">
    <property type="protein sequence ID" value="KEF38313.1"/>
    <property type="molecule type" value="Genomic_DNA"/>
</dbReference>
<dbReference type="Gene3D" id="3.30.300.130">
    <property type="entry name" value="Fe-S cluster assembly (FSCA)"/>
    <property type="match status" value="1"/>
</dbReference>
<dbReference type="PANTHER" id="PTHR42831">
    <property type="entry name" value="FE-S PROTEIN MATURATION AUXILIARY FACTOR YITW"/>
    <property type="match status" value="1"/>
</dbReference>
<dbReference type="InterPro" id="IPR052339">
    <property type="entry name" value="Fe-S_Maturation_MIP18"/>
</dbReference>
<dbReference type="OrthoDB" id="9805360at2"/>
<dbReference type="InterPro" id="IPR002744">
    <property type="entry name" value="MIP18-like"/>
</dbReference>
<evidence type="ECO:0000313" key="2">
    <source>
        <dbReference type="EMBL" id="KEF38313.1"/>
    </source>
</evidence>
<name>A0A072NN06_SCHAZ</name>
<sequence>MELKEKILKELETVIDPELGLNIVDLGLIYDINIDEENSVNIKMTLTTPGCPLHDSITSGARYVLEAMEEVNEVNVQLVWEPAWSPELMSNRAKDWLGRR</sequence>
<evidence type="ECO:0000313" key="3">
    <source>
        <dbReference type="Proteomes" id="UP000027936"/>
    </source>
</evidence>
<dbReference type="AlphaFoldDB" id="A0A072NN06"/>
<protein>
    <submittedName>
        <fullName evidence="2">Putative metal-sulfur cluster biosynthetic enzyme</fullName>
    </submittedName>
</protein>
<dbReference type="InterPro" id="IPR034904">
    <property type="entry name" value="FSCA_dom_sf"/>
</dbReference>
<accession>A0A072NN06</accession>
<dbReference type="RefSeq" id="WP_035195723.1">
    <property type="nucleotide sequence ID" value="NZ_JJRY01000008.1"/>
</dbReference>
<gene>
    <name evidence="2" type="ORF">M670_02354</name>
</gene>
<evidence type="ECO:0000259" key="1">
    <source>
        <dbReference type="Pfam" id="PF01883"/>
    </source>
</evidence>
<dbReference type="PANTHER" id="PTHR42831:SF1">
    <property type="entry name" value="FE-S PROTEIN MATURATION AUXILIARY FACTOR YITW"/>
    <property type="match status" value="1"/>
</dbReference>
<feature type="domain" description="MIP18 family-like" evidence="1">
    <location>
        <begin position="4"/>
        <end position="76"/>
    </location>
</feature>
<reference evidence="2 3" key="1">
    <citation type="submission" date="2014-04" db="EMBL/GenBank/DDBJ databases">
        <title>Draft genome sequence of Bacillus azotoformans MEV2011, a (co-) denitrifying strain unable to grow in the presence of oxygen.</title>
        <authorList>
            <person name="Nielsen M."/>
            <person name="Schreiber L."/>
            <person name="Finster K."/>
            <person name="Schramm A."/>
        </authorList>
    </citation>
    <scope>NUCLEOTIDE SEQUENCE [LARGE SCALE GENOMIC DNA]</scope>
    <source>
        <strain evidence="2 3">MEV2011</strain>
    </source>
</reference>
<comment type="caution">
    <text evidence="2">The sequence shown here is derived from an EMBL/GenBank/DDBJ whole genome shotgun (WGS) entry which is preliminary data.</text>
</comment>
<organism evidence="2 3">
    <name type="scientific">Schinkia azotoformans MEV2011</name>
    <dbReference type="NCBI Taxonomy" id="1348973"/>
    <lineage>
        <taxon>Bacteria</taxon>
        <taxon>Bacillati</taxon>
        <taxon>Bacillota</taxon>
        <taxon>Bacilli</taxon>
        <taxon>Bacillales</taxon>
        <taxon>Bacillaceae</taxon>
        <taxon>Calidifontibacillus/Schinkia group</taxon>
        <taxon>Schinkia</taxon>
    </lineage>
</organism>